<comment type="caution">
    <text evidence="1">The sequence shown here is derived from an EMBL/GenBank/DDBJ whole genome shotgun (WGS) entry which is preliminary data.</text>
</comment>
<reference evidence="1 2" key="1">
    <citation type="submission" date="2018-03" db="EMBL/GenBank/DDBJ databases">
        <title>Whole genome sequencing of Histamine producing bacteria.</title>
        <authorList>
            <person name="Butler K."/>
        </authorList>
    </citation>
    <scope>NUCLEOTIDE SEQUENCE [LARGE SCALE GENOMIC DNA]</scope>
    <source>
        <strain evidence="1 2">DSM 19138</strain>
    </source>
</reference>
<protein>
    <submittedName>
        <fullName evidence="1">Uncharacterized protein</fullName>
    </submittedName>
</protein>
<dbReference type="EMBL" id="PYMB01000009">
    <property type="protein sequence ID" value="PSW10847.1"/>
    <property type="molecule type" value="Genomic_DNA"/>
</dbReference>
<proteinExistence type="predicted"/>
<dbReference type="Proteomes" id="UP000241346">
    <property type="component" value="Unassembled WGS sequence"/>
</dbReference>
<accession>A0A2T3NAU1</accession>
<evidence type="ECO:0000313" key="1">
    <source>
        <dbReference type="EMBL" id="PSW10847.1"/>
    </source>
</evidence>
<gene>
    <name evidence="1" type="ORF">C9J01_17765</name>
</gene>
<sequence length="127" mass="14235">MQLTLAGMYAEQTGIIKPVTQLEGLPAFQRASWWLTLFSRKLELHGVEGVHILLADVPIWSSYGISNEGRLEIDITPPEDLANTIMLTHVSLQAIINGSVSLQEAFENNIILIHQDNIKIKEKLMRS</sequence>
<dbReference type="AlphaFoldDB" id="A0A2T3NAU1"/>
<name>A0A2T3NAU1_9GAMM</name>
<evidence type="ECO:0000313" key="2">
    <source>
        <dbReference type="Proteomes" id="UP000241346"/>
    </source>
</evidence>
<organism evidence="1 2">
    <name type="scientific">Photobacterium rosenbergii</name>
    <dbReference type="NCBI Taxonomy" id="294936"/>
    <lineage>
        <taxon>Bacteria</taxon>
        <taxon>Pseudomonadati</taxon>
        <taxon>Pseudomonadota</taxon>
        <taxon>Gammaproteobacteria</taxon>
        <taxon>Vibrionales</taxon>
        <taxon>Vibrionaceae</taxon>
        <taxon>Photobacterium</taxon>
    </lineage>
</organism>